<protein>
    <submittedName>
        <fullName evidence="2">Uncharacterized protein</fullName>
    </submittedName>
</protein>
<organism evidence="2">
    <name type="scientific">Salix viminalis</name>
    <name type="common">Common osier</name>
    <name type="synonym">Basket willow</name>
    <dbReference type="NCBI Taxonomy" id="40686"/>
    <lineage>
        <taxon>Eukaryota</taxon>
        <taxon>Viridiplantae</taxon>
        <taxon>Streptophyta</taxon>
        <taxon>Embryophyta</taxon>
        <taxon>Tracheophyta</taxon>
        <taxon>Spermatophyta</taxon>
        <taxon>Magnoliopsida</taxon>
        <taxon>eudicotyledons</taxon>
        <taxon>Gunneridae</taxon>
        <taxon>Pentapetalae</taxon>
        <taxon>rosids</taxon>
        <taxon>fabids</taxon>
        <taxon>Malpighiales</taxon>
        <taxon>Salicaceae</taxon>
        <taxon>Saliceae</taxon>
        <taxon>Salix</taxon>
    </lineage>
</organism>
<dbReference type="AlphaFoldDB" id="A0A6N2NH15"/>
<proteinExistence type="predicted"/>
<feature type="region of interest" description="Disordered" evidence="1">
    <location>
        <begin position="1"/>
        <end position="24"/>
    </location>
</feature>
<accession>A0A6N2NH15</accession>
<evidence type="ECO:0000256" key="1">
    <source>
        <dbReference type="SAM" id="MobiDB-lite"/>
    </source>
</evidence>
<name>A0A6N2NH15_SALVM</name>
<evidence type="ECO:0000313" key="2">
    <source>
        <dbReference type="EMBL" id="VFU66073.1"/>
    </source>
</evidence>
<reference evidence="2" key="1">
    <citation type="submission" date="2019-03" db="EMBL/GenBank/DDBJ databases">
        <authorList>
            <person name="Mank J."/>
            <person name="Almeida P."/>
        </authorList>
    </citation>
    <scope>NUCLEOTIDE SEQUENCE</scope>
    <source>
        <strain evidence="2">78183</strain>
    </source>
</reference>
<gene>
    <name evidence="2" type="ORF">SVIM_LOCUS510464</name>
</gene>
<dbReference type="EMBL" id="CAADRP010002318">
    <property type="protein sequence ID" value="VFU66073.1"/>
    <property type="molecule type" value="Genomic_DNA"/>
</dbReference>
<sequence length="337" mass="36819">MVAHPSQVGGDRETATTAGQEEDPRALDHIIKSLGRQISQDVVVDHLIWSDWTSPPTTQSGLTGRHHRSLDWSDSADPSTFLGCNSVEHDAAALNPLQKCRGRGNTTHTKSMAAAANPLEGRLQPLSTLFSPFSGQASLPQWLDSFPLPRRQLFSPVAFPFSCHFSSPTVGGQLLCVDGFFSFPLGSAVHALLSSPRWSAPLRRRPPLSSPTQPSSMATACCTALRPSQICHQSCRLPPAPRSATQQPSTVLLSLSANLFLSFYPAPTTIRRRKNKSGGKNDLATIVGVGVLAFAGHCERRYRRDKEGERLIYTPYLGSSPAVVRGSTRRQWLWRMN</sequence>